<dbReference type="Pfam" id="PF20461">
    <property type="entry name" value="DUF6714"/>
    <property type="match status" value="1"/>
</dbReference>
<evidence type="ECO:0000256" key="1">
    <source>
        <dbReference type="SAM" id="MobiDB-lite"/>
    </source>
</evidence>
<accession>A0ABX7NMX5</accession>
<organism evidence="2 3">
    <name type="scientific">Pyxidicoccus parkwayensis</name>
    <dbReference type="NCBI Taxonomy" id="2813578"/>
    <lineage>
        <taxon>Bacteria</taxon>
        <taxon>Pseudomonadati</taxon>
        <taxon>Myxococcota</taxon>
        <taxon>Myxococcia</taxon>
        <taxon>Myxococcales</taxon>
        <taxon>Cystobacterineae</taxon>
        <taxon>Myxococcaceae</taxon>
        <taxon>Pyxidicoccus</taxon>
    </lineage>
</organism>
<name>A0ABX7NMX5_9BACT</name>
<gene>
    <name evidence="2" type="ORF">JY651_26680</name>
</gene>
<evidence type="ECO:0000313" key="3">
    <source>
        <dbReference type="Proteomes" id="UP000662747"/>
    </source>
</evidence>
<dbReference type="RefSeq" id="WP_206720528.1">
    <property type="nucleotide sequence ID" value="NZ_CP071090.1"/>
</dbReference>
<dbReference type="InterPro" id="IPR046560">
    <property type="entry name" value="DUF6714"/>
</dbReference>
<sequence>MFDAAKVAVALEALRRAFPDRPFPQGKAVVRGGQSHDPTGQSHRHEDPEAVGVARFFAGAPWKSVSGPALLAWGMAGVALRHLTPEALAYYLPAYLTAFLTEPLEPVSFAVLESAVSVLTAPEKVSGPPPGGRSDAQWQAMARERAEKFHAFAGALTDAQRAAVRAFLEAVESVFEEPGMENPVRTALERYWES</sequence>
<keyword evidence="3" id="KW-1185">Reference proteome</keyword>
<evidence type="ECO:0000313" key="2">
    <source>
        <dbReference type="EMBL" id="QSQ18940.1"/>
    </source>
</evidence>
<proteinExistence type="predicted"/>
<dbReference type="Proteomes" id="UP000662747">
    <property type="component" value="Chromosome"/>
</dbReference>
<feature type="region of interest" description="Disordered" evidence="1">
    <location>
        <begin position="25"/>
        <end position="47"/>
    </location>
</feature>
<reference evidence="2 3" key="1">
    <citation type="submission" date="2021-02" db="EMBL/GenBank/DDBJ databases">
        <title>De Novo genome assembly of isolated myxobacteria.</title>
        <authorList>
            <person name="Stevens D.C."/>
        </authorList>
    </citation>
    <scope>NUCLEOTIDE SEQUENCE [LARGE SCALE GENOMIC DNA]</scope>
    <source>
        <strain evidence="3">SCPEA02</strain>
    </source>
</reference>
<dbReference type="EMBL" id="CP071090">
    <property type="protein sequence ID" value="QSQ18940.1"/>
    <property type="molecule type" value="Genomic_DNA"/>
</dbReference>
<protein>
    <submittedName>
        <fullName evidence="2">Uncharacterized protein</fullName>
    </submittedName>
</protein>